<dbReference type="EMBL" id="MU827787">
    <property type="protein sequence ID" value="KAJ7333104.1"/>
    <property type="molecule type" value="Genomic_DNA"/>
</dbReference>
<dbReference type="PANTHER" id="PTHR22045:SF6">
    <property type="entry name" value="PROLINE AND SERINE-RICH PROTEIN 3"/>
    <property type="match status" value="1"/>
</dbReference>
<feature type="region of interest" description="Disordered" evidence="1">
    <location>
        <begin position="127"/>
        <end position="148"/>
    </location>
</feature>
<name>A0A9W9YBW7_9CNID</name>
<sequence length="420" mass="46420">MGESTLETSSSESHRPVRRVKQGPPEDRTPREAPSKHLSTTPPGQFMGRHSIQRQPRPAPPPEDDILYQWRLARKMERAQERAVKWGPAKGTISLGTSRPRFAHVGAELEPCGLSSAVRIPQPTLTQRPGLQVSAPSVTPGVLNGTENLSSRTQTTFSTPMAVTSDREGTSSQMIPSHISITSQPQAAVSSGQLSQLGTEMSSGTHEFVPSIEPSPAVTMTRPEILGQVHTLVVEQDHFEHADVPSHMHLSCDILPCPHQRALIEKGRSDKTIKLPLSSPVIESMQEELHIAEKDISVERKHKPQRNIIRESHEKGQIQRLPRKEMELKTRKTGVVSERLFSTPQSSNSSLSGSDHEGLGPRLAQEQYHSHAPEGESSSESEFSDDEVLKMLRQKARSYREQLKQIDSILNQQAAGRPSS</sequence>
<reference evidence="2" key="1">
    <citation type="submission" date="2023-01" db="EMBL/GenBank/DDBJ databases">
        <title>Genome assembly of the deep-sea coral Lophelia pertusa.</title>
        <authorList>
            <person name="Herrera S."/>
            <person name="Cordes E."/>
        </authorList>
    </citation>
    <scope>NUCLEOTIDE SEQUENCE</scope>
    <source>
        <strain evidence="2">USNM1676648</strain>
        <tissue evidence="2">Polyp</tissue>
    </source>
</reference>
<feature type="region of interest" description="Disordered" evidence="1">
    <location>
        <begin position="1"/>
        <end position="64"/>
    </location>
</feature>
<dbReference type="InterPro" id="IPR037646">
    <property type="entry name" value="PROSER3"/>
</dbReference>
<feature type="region of interest" description="Disordered" evidence="1">
    <location>
        <begin position="330"/>
        <end position="389"/>
    </location>
</feature>
<dbReference type="OrthoDB" id="10043502at2759"/>
<accession>A0A9W9YBW7</accession>
<feature type="compositionally biased region" description="Acidic residues" evidence="1">
    <location>
        <begin position="377"/>
        <end position="386"/>
    </location>
</feature>
<protein>
    <submittedName>
        <fullName evidence="2">Uncharacterized protein</fullName>
    </submittedName>
</protein>
<gene>
    <name evidence="2" type="ORF">OS493_018279</name>
</gene>
<evidence type="ECO:0000313" key="3">
    <source>
        <dbReference type="Proteomes" id="UP001163046"/>
    </source>
</evidence>
<comment type="caution">
    <text evidence="2">The sequence shown here is derived from an EMBL/GenBank/DDBJ whole genome shotgun (WGS) entry which is preliminary data.</text>
</comment>
<dbReference type="Proteomes" id="UP001163046">
    <property type="component" value="Unassembled WGS sequence"/>
</dbReference>
<feature type="compositionally biased region" description="Basic and acidic residues" evidence="1">
    <location>
        <begin position="24"/>
        <end position="35"/>
    </location>
</feature>
<keyword evidence="3" id="KW-1185">Reference proteome</keyword>
<organism evidence="2 3">
    <name type="scientific">Desmophyllum pertusum</name>
    <dbReference type="NCBI Taxonomy" id="174260"/>
    <lineage>
        <taxon>Eukaryota</taxon>
        <taxon>Metazoa</taxon>
        <taxon>Cnidaria</taxon>
        <taxon>Anthozoa</taxon>
        <taxon>Hexacorallia</taxon>
        <taxon>Scleractinia</taxon>
        <taxon>Caryophylliina</taxon>
        <taxon>Caryophylliidae</taxon>
        <taxon>Desmophyllum</taxon>
    </lineage>
</organism>
<evidence type="ECO:0000313" key="2">
    <source>
        <dbReference type="EMBL" id="KAJ7333104.1"/>
    </source>
</evidence>
<dbReference type="PANTHER" id="PTHR22045">
    <property type="entry name" value="PROLINE AND SERINE-RICH PROTEIN 3"/>
    <property type="match status" value="1"/>
</dbReference>
<proteinExistence type="predicted"/>
<feature type="compositionally biased region" description="Polar residues" evidence="1">
    <location>
        <begin position="127"/>
        <end position="137"/>
    </location>
</feature>
<feature type="compositionally biased region" description="Low complexity" evidence="1">
    <location>
        <begin position="1"/>
        <end position="11"/>
    </location>
</feature>
<feature type="compositionally biased region" description="Polar residues" evidence="1">
    <location>
        <begin position="340"/>
        <end position="353"/>
    </location>
</feature>
<dbReference type="AlphaFoldDB" id="A0A9W9YBW7"/>
<evidence type="ECO:0000256" key="1">
    <source>
        <dbReference type="SAM" id="MobiDB-lite"/>
    </source>
</evidence>